<feature type="compositionally biased region" description="Basic residues" evidence="1">
    <location>
        <begin position="136"/>
        <end position="154"/>
    </location>
</feature>
<dbReference type="AlphaFoldDB" id="A0A0A9YJZ7"/>
<protein>
    <submittedName>
        <fullName evidence="2">Uncharacterized protein</fullName>
    </submittedName>
</protein>
<reference evidence="2" key="1">
    <citation type="journal article" date="2014" name="PLoS ONE">
        <title>Transcriptome-Based Identification of ABC Transporters in the Western Tarnished Plant Bug Lygus hesperus.</title>
        <authorList>
            <person name="Hull J.J."/>
            <person name="Chaney K."/>
            <person name="Geib S.M."/>
            <person name="Fabrick J.A."/>
            <person name="Brent C.S."/>
            <person name="Walsh D."/>
            <person name="Lavine L.C."/>
        </authorList>
    </citation>
    <scope>NUCLEOTIDE SEQUENCE</scope>
</reference>
<feature type="region of interest" description="Disordered" evidence="1">
    <location>
        <begin position="1"/>
        <end position="60"/>
    </location>
</feature>
<accession>A0A0A9YJZ7</accession>
<dbReference type="EMBL" id="GBHO01010207">
    <property type="protein sequence ID" value="JAG33397.1"/>
    <property type="molecule type" value="Transcribed_RNA"/>
</dbReference>
<evidence type="ECO:0000256" key="1">
    <source>
        <dbReference type="SAM" id="MobiDB-lite"/>
    </source>
</evidence>
<sequence>MSASASHSEDNGRVEKGPTGELKKTISNKPSSIGDSTNRKDDEKNTFRGPEGGPKIYSKEELKKLQVHIEIKKPKAVNPPPNVPFDPNFIVPVRRPGEGKIPLFSRLPAVNEDEGNAKKEKSDNEKKKEKSEPRKPHSSRLRSKSRSRSPRSSSRRSDRRHEDYISEREEYIRYPKHLATSSLCLCRLFLSLS</sequence>
<evidence type="ECO:0000313" key="2">
    <source>
        <dbReference type="EMBL" id="JAG33397.1"/>
    </source>
</evidence>
<feature type="compositionally biased region" description="Polar residues" evidence="1">
    <location>
        <begin position="25"/>
        <end position="36"/>
    </location>
</feature>
<feature type="compositionally biased region" description="Basic and acidic residues" evidence="1">
    <location>
        <begin position="155"/>
        <end position="166"/>
    </location>
</feature>
<feature type="region of interest" description="Disordered" evidence="1">
    <location>
        <begin position="72"/>
        <end position="166"/>
    </location>
</feature>
<reference evidence="2" key="2">
    <citation type="submission" date="2014-07" db="EMBL/GenBank/DDBJ databases">
        <authorList>
            <person name="Hull J."/>
        </authorList>
    </citation>
    <scope>NUCLEOTIDE SEQUENCE</scope>
</reference>
<proteinExistence type="predicted"/>
<name>A0A0A9YJZ7_LYGHE</name>
<gene>
    <name evidence="2" type="ORF">CM83_37545</name>
</gene>
<feature type="compositionally biased region" description="Basic and acidic residues" evidence="1">
    <location>
        <begin position="115"/>
        <end position="135"/>
    </location>
</feature>
<feature type="compositionally biased region" description="Basic and acidic residues" evidence="1">
    <location>
        <begin position="7"/>
        <end position="24"/>
    </location>
</feature>
<organism evidence="2">
    <name type="scientific">Lygus hesperus</name>
    <name type="common">Western plant bug</name>
    <dbReference type="NCBI Taxonomy" id="30085"/>
    <lineage>
        <taxon>Eukaryota</taxon>
        <taxon>Metazoa</taxon>
        <taxon>Ecdysozoa</taxon>
        <taxon>Arthropoda</taxon>
        <taxon>Hexapoda</taxon>
        <taxon>Insecta</taxon>
        <taxon>Pterygota</taxon>
        <taxon>Neoptera</taxon>
        <taxon>Paraneoptera</taxon>
        <taxon>Hemiptera</taxon>
        <taxon>Heteroptera</taxon>
        <taxon>Panheteroptera</taxon>
        <taxon>Cimicomorpha</taxon>
        <taxon>Miridae</taxon>
        <taxon>Mirini</taxon>
        <taxon>Lygus</taxon>
    </lineage>
</organism>
<feature type="compositionally biased region" description="Basic and acidic residues" evidence="1">
    <location>
        <begin position="37"/>
        <end position="46"/>
    </location>
</feature>